<gene>
    <name evidence="2" type="ORF">GALMADRAFT_224734</name>
</gene>
<evidence type="ECO:0000256" key="1">
    <source>
        <dbReference type="SAM" id="SignalP"/>
    </source>
</evidence>
<feature type="chain" id="PRO_5001649232" evidence="1">
    <location>
        <begin position="19"/>
        <end position="136"/>
    </location>
</feature>
<dbReference type="AlphaFoldDB" id="A0A067T5F4"/>
<keyword evidence="3" id="KW-1185">Reference proteome</keyword>
<dbReference type="HOGENOM" id="CLU_1875600_0_0_1"/>
<name>A0A067T5F4_GALM3</name>
<dbReference type="Proteomes" id="UP000027222">
    <property type="component" value="Unassembled WGS sequence"/>
</dbReference>
<evidence type="ECO:0000313" key="2">
    <source>
        <dbReference type="EMBL" id="KDR78356.1"/>
    </source>
</evidence>
<reference evidence="3" key="1">
    <citation type="journal article" date="2014" name="Proc. Natl. Acad. Sci. U.S.A.">
        <title>Extensive sampling of basidiomycete genomes demonstrates inadequacy of the white-rot/brown-rot paradigm for wood decay fungi.</title>
        <authorList>
            <person name="Riley R."/>
            <person name="Salamov A.A."/>
            <person name="Brown D.W."/>
            <person name="Nagy L.G."/>
            <person name="Floudas D."/>
            <person name="Held B.W."/>
            <person name="Levasseur A."/>
            <person name="Lombard V."/>
            <person name="Morin E."/>
            <person name="Otillar R."/>
            <person name="Lindquist E.A."/>
            <person name="Sun H."/>
            <person name="LaButti K.M."/>
            <person name="Schmutz J."/>
            <person name="Jabbour D."/>
            <person name="Luo H."/>
            <person name="Baker S.E."/>
            <person name="Pisabarro A.G."/>
            <person name="Walton J.D."/>
            <person name="Blanchette R.A."/>
            <person name="Henrissat B."/>
            <person name="Martin F."/>
            <person name="Cullen D."/>
            <person name="Hibbett D.S."/>
            <person name="Grigoriev I.V."/>
        </authorList>
    </citation>
    <scope>NUCLEOTIDE SEQUENCE [LARGE SCALE GENOMIC DNA]</scope>
    <source>
        <strain evidence="3">CBS 339.88</strain>
    </source>
</reference>
<proteinExistence type="predicted"/>
<dbReference type="EMBL" id="KL142375">
    <property type="protein sequence ID" value="KDR78356.1"/>
    <property type="molecule type" value="Genomic_DNA"/>
</dbReference>
<feature type="signal peptide" evidence="1">
    <location>
        <begin position="1"/>
        <end position="18"/>
    </location>
</feature>
<accession>A0A067T5F4</accession>
<protein>
    <submittedName>
        <fullName evidence="2">Uncharacterized protein</fullName>
    </submittedName>
</protein>
<organism evidence="2 3">
    <name type="scientific">Galerina marginata (strain CBS 339.88)</name>
    <dbReference type="NCBI Taxonomy" id="685588"/>
    <lineage>
        <taxon>Eukaryota</taxon>
        <taxon>Fungi</taxon>
        <taxon>Dikarya</taxon>
        <taxon>Basidiomycota</taxon>
        <taxon>Agaricomycotina</taxon>
        <taxon>Agaricomycetes</taxon>
        <taxon>Agaricomycetidae</taxon>
        <taxon>Agaricales</taxon>
        <taxon>Agaricineae</taxon>
        <taxon>Strophariaceae</taxon>
        <taxon>Galerina</taxon>
    </lineage>
</organism>
<keyword evidence="1" id="KW-0732">Signal</keyword>
<evidence type="ECO:0000313" key="3">
    <source>
        <dbReference type="Proteomes" id="UP000027222"/>
    </source>
</evidence>
<sequence length="136" mass="15061">MRLSLCFCNLLQLKVIAGVNLSLTPEPRSIIVQAVYLSIKRYVNVPFINVFRISRSSSPIFPSLTPTPTLNCVLLILVDQSLPCQAVPTDLITPTLSSSESSRPPYLCVIMDVESPFISHRYNRSIQITVAPIGLM</sequence>